<dbReference type="CDD" id="cd06572">
    <property type="entry name" value="Histidinol_dh"/>
    <property type="match status" value="1"/>
</dbReference>
<keyword evidence="12" id="KW-0862">Zinc</keyword>
<keyword evidence="10 19" id="KW-0547">Nucleotide-binding</keyword>
<evidence type="ECO:0000256" key="13">
    <source>
        <dbReference type="ARBA" id="ARBA00022840"/>
    </source>
</evidence>
<dbReference type="PANTHER" id="PTHR21256:SF2">
    <property type="entry name" value="HISTIDINE BIOSYNTHESIS TRIFUNCTIONAL PROTEIN"/>
    <property type="match status" value="1"/>
</dbReference>
<dbReference type="SUPFAM" id="SSF141734">
    <property type="entry name" value="HisI-like"/>
    <property type="match status" value="1"/>
</dbReference>
<dbReference type="GO" id="GO:0046872">
    <property type="term" value="F:metal ion binding"/>
    <property type="evidence" value="ECO:0007669"/>
    <property type="project" value="UniProtKB-KW"/>
</dbReference>
<keyword evidence="11 19" id="KW-0378">Hydrolase</keyword>
<comment type="pathway">
    <text evidence="5">Amino-acid biosynthesis; L-histidine biosynthesis; L-histidine from 5-phospho-alpha-D-ribose 1-diphosphate: step 3/9.</text>
</comment>
<dbReference type="Gene3D" id="1.20.5.1300">
    <property type="match status" value="1"/>
</dbReference>
<dbReference type="Pfam" id="PF00815">
    <property type="entry name" value="Histidinol_dh"/>
    <property type="match status" value="1"/>
</dbReference>
<comment type="cofactor">
    <cofactor evidence="3">
        <name>Zn(2+)</name>
        <dbReference type="ChEBI" id="CHEBI:29105"/>
    </cofactor>
</comment>
<dbReference type="InterPro" id="IPR016298">
    <property type="entry name" value="Histidine_synth_trifunct"/>
</dbReference>
<comment type="similarity">
    <text evidence="7 19">In the C-terminal section; belongs to the histidinol dehydrogenase family.</text>
</comment>
<keyword evidence="15 19" id="KW-0520">NAD</keyword>
<evidence type="ECO:0000256" key="16">
    <source>
        <dbReference type="ARBA" id="ARBA00023102"/>
    </source>
</evidence>
<sequence length="887" mass="95121">MAAPFLPAIDVQTYASTTSGLSSKELGFIGSVYAIATPDTLDAVHDYLNETVARFSTYLDTTLLPSTEEILSLLDAGVAKVFVSRPQLEQLRNVDNLDQSRLILSLAGQADQELEVLQDSSIGIYLHGISNVALVEQLLQQYGKTRPPVYVSFANASTEAAFALARIQVTPIIPAAQLSTDSRADPLLINAASLLMANARTDRPDGLFTTVVTDEQGIALGLVYSSSESVAESLRTGQGVYFSRERGLWYKGQTSGDTQELVNLSFDCDQDCLVFTVKQHGRGFCHLARSTCFGEYRGLAKLQKTLQSRKRSAPAGSYTARLFSDSKLLQAKIIEEANELAEAQTKADIAAEAADVLYFALAKCVAADVSLADVERNLDAKNRKVKRRKGDAKPQYAEKVGLNGTTNGSTNGTANGTSKANGDLVKEAASIPKSKDDPTGTINGKIEMRRYITSEVSSQTVQEALQRPSQRSTDKIMGIVNPIIKDVRAKGDAALLEYTHKFEKATSLTSPVIKAPFPQSLMQLPPETIEAIDISFENIRKFHAAQKEDKPLVVETMPGIVCSRFARPIERVGLYVPGGTAVLPSTTLMLGVPAQVAGCKNIVIASPPRADGSINPEIVYVAHKVGAESIVLAGGAQAVAAMAYGTESVTKVDKILGPGNQFVTAAKMIVSNDTSAGVSIDMPAGPSEVLVVADKTANPAFVAADLLSQAEHGVDSQVVLIAVDLSEPELKAIEDELHTQANALPRVDIVRGAIEHSVTLVVKDIEEAMHLSNIYAPEHLILLVDEAQKVADMVENAGSIFIGQWTPESVGDYSAGVNHSLPTYGYAKQYSGVNLASYVKHITSSNLTAEGLRNVGGAVMQLAKVEQLEAHRRAVSIRLEHMKKMDV</sequence>
<dbReference type="GO" id="GO:0004636">
    <property type="term" value="F:phosphoribosyl-ATP diphosphatase activity"/>
    <property type="evidence" value="ECO:0007669"/>
    <property type="project" value="UniProtKB-UniRule"/>
</dbReference>
<dbReference type="PROSITE" id="PS00611">
    <property type="entry name" value="HISOL_DEHYDROGENASE"/>
    <property type="match status" value="1"/>
</dbReference>
<dbReference type="GO" id="GO:0004635">
    <property type="term" value="F:phosphoribosyl-AMP cyclohydrolase activity"/>
    <property type="evidence" value="ECO:0007669"/>
    <property type="project" value="UniProtKB-UniRule"/>
</dbReference>
<organism evidence="22 23">
    <name type="scientific">Sphaceloma murrayae</name>
    <dbReference type="NCBI Taxonomy" id="2082308"/>
    <lineage>
        <taxon>Eukaryota</taxon>
        <taxon>Fungi</taxon>
        <taxon>Dikarya</taxon>
        <taxon>Ascomycota</taxon>
        <taxon>Pezizomycotina</taxon>
        <taxon>Dothideomycetes</taxon>
        <taxon>Dothideomycetidae</taxon>
        <taxon>Myriangiales</taxon>
        <taxon>Elsinoaceae</taxon>
        <taxon>Sphaceloma</taxon>
    </lineage>
</organism>
<evidence type="ECO:0000256" key="18">
    <source>
        <dbReference type="ARBA" id="ARBA00049489"/>
    </source>
</evidence>
<dbReference type="Gene3D" id="3.10.20.810">
    <property type="entry name" value="Phosphoribosyl-AMP cyclohydrolase"/>
    <property type="match status" value="1"/>
</dbReference>
<keyword evidence="23" id="KW-1185">Reference proteome</keyword>
<evidence type="ECO:0000256" key="20">
    <source>
        <dbReference type="SAM" id="MobiDB-lite"/>
    </source>
</evidence>
<dbReference type="PIRSF" id="PIRSF001257">
    <property type="entry name" value="His_trifunctional"/>
    <property type="match status" value="1"/>
</dbReference>
<dbReference type="GO" id="GO:0000105">
    <property type="term" value="P:L-histidine biosynthetic process"/>
    <property type="evidence" value="ECO:0007669"/>
    <property type="project" value="UniProtKB-UniRule"/>
</dbReference>
<comment type="catalytic activity">
    <reaction evidence="18 19">
        <text>L-histidinol + 2 NAD(+) + H2O = L-histidine + 2 NADH + 3 H(+)</text>
        <dbReference type="Rhea" id="RHEA:20641"/>
        <dbReference type="ChEBI" id="CHEBI:15377"/>
        <dbReference type="ChEBI" id="CHEBI:15378"/>
        <dbReference type="ChEBI" id="CHEBI:57540"/>
        <dbReference type="ChEBI" id="CHEBI:57595"/>
        <dbReference type="ChEBI" id="CHEBI:57699"/>
        <dbReference type="ChEBI" id="CHEBI:57945"/>
        <dbReference type="EC" id="1.1.1.23"/>
    </reaction>
</comment>
<dbReference type="FunFam" id="1.10.287.1080:FF:000002">
    <property type="entry name" value="Histidine biosynthesis bifunctional protein HisIE"/>
    <property type="match status" value="1"/>
</dbReference>
<dbReference type="FunFam" id="3.10.20.810:FF:000002">
    <property type="entry name" value="Histidine biosynthesis trifunctional protein"/>
    <property type="match status" value="1"/>
</dbReference>
<dbReference type="PRINTS" id="PR00083">
    <property type="entry name" value="HOLDHDRGNASE"/>
</dbReference>
<dbReference type="GO" id="GO:0005829">
    <property type="term" value="C:cytosol"/>
    <property type="evidence" value="ECO:0007669"/>
    <property type="project" value="TreeGrafter"/>
</dbReference>
<dbReference type="InterPro" id="IPR016161">
    <property type="entry name" value="Ald_DH/histidinol_DH"/>
</dbReference>
<keyword evidence="9" id="KW-0479">Metal-binding</keyword>
<dbReference type="InterPro" id="IPR008179">
    <property type="entry name" value="HisE"/>
</dbReference>
<evidence type="ECO:0000256" key="12">
    <source>
        <dbReference type="ARBA" id="ARBA00022833"/>
    </source>
</evidence>
<dbReference type="InParanoid" id="A0A2K1R1Q4"/>
<evidence type="ECO:0000256" key="1">
    <source>
        <dbReference type="ARBA" id="ARBA00000024"/>
    </source>
</evidence>
<dbReference type="NCBIfam" id="TIGR03188">
    <property type="entry name" value="histidine_hisI"/>
    <property type="match status" value="1"/>
</dbReference>
<evidence type="ECO:0000256" key="4">
    <source>
        <dbReference type="ARBA" id="ARBA00004940"/>
    </source>
</evidence>
<keyword evidence="16 19" id="KW-0368">Histidine biosynthesis</keyword>
<dbReference type="AlphaFoldDB" id="A0A2K1R1Q4"/>
<dbReference type="InterPro" id="IPR001692">
    <property type="entry name" value="Histidinol_DH_CS"/>
</dbReference>
<keyword evidence="17" id="KW-0511">Multifunctional enzyme</keyword>
<evidence type="ECO:0000313" key="23">
    <source>
        <dbReference type="Proteomes" id="UP000243797"/>
    </source>
</evidence>
<dbReference type="FunFam" id="3.40.50.1980:FF:000001">
    <property type="entry name" value="Histidinol dehydrogenase"/>
    <property type="match status" value="1"/>
</dbReference>
<dbReference type="GO" id="GO:0005524">
    <property type="term" value="F:ATP binding"/>
    <property type="evidence" value="ECO:0007669"/>
    <property type="project" value="UniProtKB-UniRule"/>
</dbReference>
<dbReference type="Gene3D" id="3.40.50.1980">
    <property type="entry name" value="Nitrogenase molybdenum iron protein domain"/>
    <property type="match status" value="2"/>
</dbReference>
<dbReference type="UniPathway" id="UPA00031">
    <property type="reaction ID" value="UER00007"/>
</dbReference>
<evidence type="ECO:0000256" key="11">
    <source>
        <dbReference type="ARBA" id="ARBA00022801"/>
    </source>
</evidence>
<feature type="region of interest" description="Disordered" evidence="20">
    <location>
        <begin position="383"/>
        <end position="421"/>
    </location>
</feature>
<dbReference type="CDD" id="cd11546">
    <property type="entry name" value="NTP-PPase_His4"/>
    <property type="match status" value="1"/>
</dbReference>
<evidence type="ECO:0000256" key="7">
    <source>
        <dbReference type="ARBA" id="ARBA00008260"/>
    </source>
</evidence>
<dbReference type="InterPro" id="IPR021130">
    <property type="entry name" value="PRib-ATP_PPHydrolase-like"/>
</dbReference>
<keyword evidence="13 19" id="KW-0067">ATP-binding</keyword>
<evidence type="ECO:0000256" key="19">
    <source>
        <dbReference type="PIRNR" id="PIRNR001257"/>
    </source>
</evidence>
<evidence type="ECO:0000256" key="10">
    <source>
        <dbReference type="ARBA" id="ARBA00022741"/>
    </source>
</evidence>
<evidence type="ECO:0000256" key="8">
    <source>
        <dbReference type="ARBA" id="ARBA00022605"/>
    </source>
</evidence>
<keyword evidence="14 19" id="KW-0560">Oxidoreductase</keyword>
<evidence type="ECO:0000256" key="5">
    <source>
        <dbReference type="ARBA" id="ARBA00005169"/>
    </source>
</evidence>
<evidence type="ECO:0000256" key="2">
    <source>
        <dbReference type="ARBA" id="ARBA00001460"/>
    </source>
</evidence>
<protein>
    <recommendedName>
        <fullName evidence="19">Histidine biosynthesis trifunctional protein</fullName>
    </recommendedName>
    <domain>
        <recommendedName>
            <fullName evidence="19">Phosphoribosyl-AMP cyclohydrolase</fullName>
            <ecNumber evidence="19">3.5.4.19</ecNumber>
        </recommendedName>
    </domain>
    <domain>
        <recommendedName>
            <fullName evidence="19">Phosphoribosyl-ATP pyrophosphohydrolase</fullName>
            <ecNumber evidence="19">3.6.1.31</ecNumber>
        </recommendedName>
    </domain>
    <domain>
        <recommendedName>
            <fullName evidence="19">Histidinol dehydrogenase</fullName>
            <shortName evidence="19">HDH</shortName>
            <ecNumber evidence="19">1.1.1.23</ecNumber>
        </recommendedName>
    </domain>
</protein>
<dbReference type="InterPro" id="IPR002496">
    <property type="entry name" value="PRib_AMP_CycHydrolase_dom"/>
</dbReference>
<dbReference type="Pfam" id="PF01503">
    <property type="entry name" value="PRA-PH"/>
    <property type="match status" value="1"/>
</dbReference>
<feature type="domain" description="Phosphoribosyl-AMP cyclohydrolase" evidence="21">
    <location>
        <begin position="222"/>
        <end position="293"/>
    </location>
</feature>
<reference evidence="22 23" key="1">
    <citation type="submission" date="2017-06" db="EMBL/GenBank/DDBJ databases">
        <title>Draft genome sequence of a variant of Elsinoe murrayae.</title>
        <authorList>
            <person name="Cheng Q."/>
        </authorList>
    </citation>
    <scope>NUCLEOTIDE SEQUENCE [LARGE SCALE GENOMIC DNA]</scope>
    <source>
        <strain evidence="22 23">CQ-2017a</strain>
    </source>
</reference>
<dbReference type="EC" id="1.1.1.23" evidence="19"/>
<dbReference type="InterPro" id="IPR038019">
    <property type="entry name" value="PRib_AMP_CycHydrolase_sf"/>
</dbReference>
<dbReference type="HAMAP" id="MF_01024">
    <property type="entry name" value="HisD"/>
    <property type="match status" value="1"/>
</dbReference>
<dbReference type="NCBIfam" id="TIGR00069">
    <property type="entry name" value="hisD"/>
    <property type="match status" value="1"/>
</dbReference>
<dbReference type="GO" id="GO:0051287">
    <property type="term" value="F:NAD binding"/>
    <property type="evidence" value="ECO:0007669"/>
    <property type="project" value="UniProtKB-UniRule"/>
</dbReference>
<dbReference type="OrthoDB" id="1703565at2759"/>
<dbReference type="EMBL" id="NKHZ01000011">
    <property type="protein sequence ID" value="PNS21225.1"/>
    <property type="molecule type" value="Genomic_DNA"/>
</dbReference>
<dbReference type="FunFam" id="3.40.50.1980:FF:000050">
    <property type="entry name" value="Histidine biosynthesis trifunctional protein"/>
    <property type="match status" value="1"/>
</dbReference>
<evidence type="ECO:0000256" key="14">
    <source>
        <dbReference type="ARBA" id="ARBA00023002"/>
    </source>
</evidence>
<proteinExistence type="inferred from homology"/>
<dbReference type="PANTHER" id="PTHR21256">
    <property type="entry name" value="HISTIDINOL DEHYDROGENASE HDH"/>
    <property type="match status" value="1"/>
</dbReference>
<comment type="catalytic activity">
    <reaction evidence="2 19">
        <text>1-(5-phospho-beta-D-ribosyl)-ATP + H2O = 1-(5-phospho-beta-D-ribosyl)-5'-AMP + diphosphate + H(+)</text>
        <dbReference type="Rhea" id="RHEA:22828"/>
        <dbReference type="ChEBI" id="CHEBI:15377"/>
        <dbReference type="ChEBI" id="CHEBI:15378"/>
        <dbReference type="ChEBI" id="CHEBI:33019"/>
        <dbReference type="ChEBI" id="CHEBI:59457"/>
        <dbReference type="ChEBI" id="CHEBI:73183"/>
        <dbReference type="EC" id="3.6.1.31"/>
    </reaction>
</comment>
<dbReference type="SUPFAM" id="SSF53720">
    <property type="entry name" value="ALDH-like"/>
    <property type="match status" value="1"/>
</dbReference>
<evidence type="ECO:0000256" key="3">
    <source>
        <dbReference type="ARBA" id="ARBA00001947"/>
    </source>
</evidence>
<dbReference type="EC" id="3.5.4.19" evidence="19"/>
<dbReference type="FunCoup" id="A0A2K1R1Q4">
    <property type="interactions" value="326"/>
</dbReference>
<dbReference type="Gene3D" id="1.10.287.1080">
    <property type="entry name" value="MazG-like"/>
    <property type="match status" value="1"/>
</dbReference>
<dbReference type="EC" id="3.6.1.31" evidence="19"/>
<evidence type="ECO:0000256" key="17">
    <source>
        <dbReference type="ARBA" id="ARBA00023268"/>
    </source>
</evidence>
<dbReference type="FunFam" id="1.20.5.1300:FF:000001">
    <property type="entry name" value="Histidine biosynthesis trifunctional protein"/>
    <property type="match status" value="1"/>
</dbReference>
<dbReference type="GO" id="GO:0004399">
    <property type="term" value="F:histidinol dehydrogenase activity"/>
    <property type="evidence" value="ECO:0007669"/>
    <property type="project" value="UniProtKB-UniRule"/>
</dbReference>
<keyword evidence="8 19" id="KW-0028">Amino-acid biosynthesis</keyword>
<evidence type="ECO:0000313" key="22">
    <source>
        <dbReference type="EMBL" id="PNS21225.1"/>
    </source>
</evidence>
<evidence type="ECO:0000256" key="9">
    <source>
        <dbReference type="ARBA" id="ARBA00022723"/>
    </source>
</evidence>
<dbReference type="InterPro" id="IPR012131">
    <property type="entry name" value="Hstdl_DH"/>
</dbReference>
<dbReference type="Proteomes" id="UP000243797">
    <property type="component" value="Unassembled WGS sequence"/>
</dbReference>
<dbReference type="STRING" id="2082308.A0A2K1R1Q4"/>
<feature type="compositionally biased region" description="Low complexity" evidence="20">
    <location>
        <begin position="401"/>
        <end position="417"/>
    </location>
</feature>
<name>A0A2K1R1Q4_9PEZI</name>
<comment type="pathway">
    <text evidence="4">Amino-acid biosynthesis; L-histidine biosynthesis; L-histidine from 5-phospho-alpha-D-ribose 1-diphosphate: step 9/9.</text>
</comment>
<evidence type="ECO:0000259" key="21">
    <source>
        <dbReference type="Pfam" id="PF01502"/>
    </source>
</evidence>
<dbReference type="SUPFAM" id="SSF101386">
    <property type="entry name" value="all-alpha NTP pyrophosphatases"/>
    <property type="match status" value="1"/>
</dbReference>
<comment type="caution">
    <text evidence="22">The sequence shown here is derived from an EMBL/GenBank/DDBJ whole genome shotgun (WGS) entry which is preliminary data.</text>
</comment>
<gene>
    <name evidence="22" type="ORF">CAC42_1004</name>
</gene>
<dbReference type="Pfam" id="PF01502">
    <property type="entry name" value="PRA-CH"/>
    <property type="match status" value="1"/>
</dbReference>
<accession>A0A2K1R1Q4</accession>
<evidence type="ECO:0000256" key="6">
    <source>
        <dbReference type="ARBA" id="ARBA00005204"/>
    </source>
</evidence>
<evidence type="ECO:0000256" key="15">
    <source>
        <dbReference type="ARBA" id="ARBA00023027"/>
    </source>
</evidence>
<comment type="pathway">
    <text evidence="6">Amino-acid biosynthesis; L-histidine biosynthesis; L-histidine from 5-phospho-alpha-D-ribose 1-diphosphate: step 2/9.</text>
</comment>
<comment type="catalytic activity">
    <reaction evidence="1 19">
        <text>1-(5-phospho-beta-D-ribosyl)-5'-AMP + H2O = 1-(5-phospho-beta-D-ribosyl)-5-[(5-phospho-beta-D-ribosylamino)methylideneamino]imidazole-4-carboxamide</text>
        <dbReference type="Rhea" id="RHEA:20049"/>
        <dbReference type="ChEBI" id="CHEBI:15377"/>
        <dbReference type="ChEBI" id="CHEBI:58435"/>
        <dbReference type="ChEBI" id="CHEBI:59457"/>
        <dbReference type="EC" id="3.5.4.19"/>
    </reaction>
</comment>